<feature type="domain" description="Fe-S hydro-lyase tartrate dehydratase beta-type catalytic" evidence="3">
    <location>
        <begin position="9"/>
        <end position="177"/>
    </location>
</feature>
<dbReference type="NCBIfam" id="NF005310">
    <property type="entry name" value="PRK06842.1"/>
    <property type="match status" value="1"/>
</dbReference>
<dbReference type="Pfam" id="PF05683">
    <property type="entry name" value="Fumerase_C"/>
    <property type="match status" value="1"/>
</dbReference>
<dbReference type="InterPro" id="IPR004647">
    <property type="entry name" value="Fe-S_hydro-lyase_TtdB-typ_cat"/>
</dbReference>
<protein>
    <submittedName>
        <fullName evidence="4">Fe-S-containing hydro-lyase</fullName>
    </submittedName>
</protein>
<dbReference type="SUPFAM" id="SSF117457">
    <property type="entry name" value="FumA C-terminal domain-like"/>
    <property type="match status" value="1"/>
</dbReference>
<organism evidence="4 5">
    <name type="scientific">Cytobacillus depressus</name>
    <dbReference type="NCBI Taxonomy" id="1602942"/>
    <lineage>
        <taxon>Bacteria</taxon>
        <taxon>Bacillati</taxon>
        <taxon>Bacillota</taxon>
        <taxon>Bacilli</taxon>
        <taxon>Bacillales</taxon>
        <taxon>Bacillaceae</taxon>
        <taxon>Cytobacillus</taxon>
    </lineage>
</organism>
<dbReference type="AlphaFoldDB" id="A0A6L3V1Y1"/>
<dbReference type="Proteomes" id="UP000481030">
    <property type="component" value="Unassembled WGS sequence"/>
</dbReference>
<accession>A0A6L3V1Y1</accession>
<sequence>MNLSALHLTCPMDENILTKLKAGDRVLISGTIYTARDAAHKRMSESLQRGEELPFDISGQTIYYVGPTPAKPGQVIGSAGPTTSGRMDKYTPSLLDRGLKGMIGKGYRSQEVIDSMVKNKAVYFSAIGGSGALIARTIQSMEVIAYEDLGPEAIYKLEVKDFPAVVIIDCNGNDWYEIGKQQFNRKANL</sequence>
<dbReference type="Gene3D" id="3.20.130.10">
    <property type="entry name" value="Fe-S hydro-lyase, tartrate dehydratase beta-type, catalytic domain"/>
    <property type="match status" value="1"/>
</dbReference>
<keyword evidence="5" id="KW-1185">Reference proteome</keyword>
<gene>
    <name evidence="4" type="ORF">F7731_19915</name>
</gene>
<keyword evidence="2 4" id="KW-0456">Lyase</keyword>
<dbReference type="OrthoDB" id="9798978at2"/>
<proteinExistence type="inferred from homology"/>
<dbReference type="PANTHER" id="PTHR43351">
    <property type="entry name" value="L(+)-TARTRATE DEHYDRATASE SUBUNIT BETA"/>
    <property type="match status" value="1"/>
</dbReference>
<evidence type="ECO:0000259" key="3">
    <source>
        <dbReference type="Pfam" id="PF05683"/>
    </source>
</evidence>
<dbReference type="GO" id="GO:0016836">
    <property type="term" value="F:hydro-lyase activity"/>
    <property type="evidence" value="ECO:0007669"/>
    <property type="project" value="InterPro"/>
</dbReference>
<name>A0A6L3V1Y1_9BACI</name>
<dbReference type="PANTHER" id="PTHR43351:SF2">
    <property type="entry name" value="L(+)-TARTRATE DEHYDRATASE SUBUNIT BETA-RELATED"/>
    <property type="match status" value="1"/>
</dbReference>
<evidence type="ECO:0000313" key="5">
    <source>
        <dbReference type="Proteomes" id="UP000481030"/>
    </source>
</evidence>
<dbReference type="NCBIfam" id="TIGR00723">
    <property type="entry name" value="ttdB_fumA_fumB"/>
    <property type="match status" value="1"/>
</dbReference>
<dbReference type="InterPro" id="IPR036660">
    <property type="entry name" value="Fe-S_hydroAse_TtdB_cat_sf"/>
</dbReference>
<evidence type="ECO:0000313" key="4">
    <source>
        <dbReference type="EMBL" id="KAB2330442.1"/>
    </source>
</evidence>
<evidence type="ECO:0000256" key="1">
    <source>
        <dbReference type="ARBA" id="ARBA00008876"/>
    </source>
</evidence>
<comment type="caution">
    <text evidence="4">The sequence shown here is derived from an EMBL/GenBank/DDBJ whole genome shotgun (WGS) entry which is preliminary data.</text>
</comment>
<dbReference type="EMBL" id="WBOS01000014">
    <property type="protein sequence ID" value="KAB2330442.1"/>
    <property type="molecule type" value="Genomic_DNA"/>
</dbReference>
<evidence type="ECO:0000256" key="2">
    <source>
        <dbReference type="ARBA" id="ARBA00023239"/>
    </source>
</evidence>
<comment type="similarity">
    <text evidence="1">Belongs to the class-I fumarase family.</text>
</comment>
<reference evidence="4 5" key="1">
    <citation type="journal article" date="2016" name="Antonie Van Leeuwenhoek">
        <title>Bacillus depressus sp. nov., isolated from soil of a sunflower field.</title>
        <authorList>
            <person name="Wei X."/>
            <person name="Xin D."/>
            <person name="Xin Y."/>
            <person name="Zhang H."/>
            <person name="Wang T."/>
            <person name="Zhang J."/>
        </authorList>
    </citation>
    <scope>NUCLEOTIDE SEQUENCE [LARGE SCALE GENOMIC DNA]</scope>
    <source>
        <strain evidence="4 5">BZ1</strain>
    </source>
</reference>